<organism evidence="1 2">
    <name type="scientific">Trifolium pratense</name>
    <name type="common">Red clover</name>
    <dbReference type="NCBI Taxonomy" id="57577"/>
    <lineage>
        <taxon>Eukaryota</taxon>
        <taxon>Viridiplantae</taxon>
        <taxon>Streptophyta</taxon>
        <taxon>Embryophyta</taxon>
        <taxon>Tracheophyta</taxon>
        <taxon>Spermatophyta</taxon>
        <taxon>Magnoliopsida</taxon>
        <taxon>eudicotyledons</taxon>
        <taxon>Gunneridae</taxon>
        <taxon>Pentapetalae</taxon>
        <taxon>rosids</taxon>
        <taxon>fabids</taxon>
        <taxon>Fabales</taxon>
        <taxon>Fabaceae</taxon>
        <taxon>Papilionoideae</taxon>
        <taxon>50 kb inversion clade</taxon>
        <taxon>NPAAA clade</taxon>
        <taxon>Hologalegina</taxon>
        <taxon>IRL clade</taxon>
        <taxon>Trifolieae</taxon>
        <taxon>Trifolium</taxon>
    </lineage>
</organism>
<keyword evidence="2" id="KW-1185">Reference proteome</keyword>
<proteinExistence type="predicted"/>
<comment type="caution">
    <text evidence="1">The sequence shown here is derived from an EMBL/GenBank/DDBJ whole genome shotgun (WGS) entry which is preliminary data.</text>
</comment>
<evidence type="ECO:0000313" key="2">
    <source>
        <dbReference type="Proteomes" id="UP001177021"/>
    </source>
</evidence>
<evidence type="ECO:0000313" key="1">
    <source>
        <dbReference type="EMBL" id="CAJ2666496.1"/>
    </source>
</evidence>
<protein>
    <submittedName>
        <fullName evidence="1">Uncharacterized protein</fullName>
    </submittedName>
</protein>
<dbReference type="Proteomes" id="UP001177021">
    <property type="component" value="Unassembled WGS sequence"/>
</dbReference>
<reference evidence="1" key="1">
    <citation type="submission" date="2023-10" db="EMBL/GenBank/DDBJ databases">
        <authorList>
            <person name="Rodriguez Cubillos JULIANA M."/>
            <person name="De Vega J."/>
        </authorList>
    </citation>
    <scope>NUCLEOTIDE SEQUENCE</scope>
</reference>
<name>A0ACB0LDQ2_TRIPR</name>
<gene>
    <name evidence="1" type="ORF">MILVUS5_LOCUS31284</name>
</gene>
<dbReference type="EMBL" id="CASHSV030000513">
    <property type="protein sequence ID" value="CAJ2666496.1"/>
    <property type="molecule type" value="Genomic_DNA"/>
</dbReference>
<sequence length="422" mass="45953">MSASGPTAASSSSLSFTTPPLIPCEKLVGAANYAGWAAAVELWFEGQGRQDHLLKQYKNVPTKDQASWKQVDASLCSVLWYSIEAKLQAQFRSFKTCYDVWAKAKKTYSNDVNRLYKVVSNLISMKKDDMDMQSYVGKLDSLIADFDALMPFTDNVDKHAEQRGKFFMVLALAGLPPELDSVRNQILSSATVPSYDTVCEQLLRLSAPTPAAIPVSTSLNVPVDSTALVSNYYQRGGRGGGRGNNRHRSRCTFCNRIGHIEAECRTKANQLQPKVVNVAQIEASNTGGQVSLSTAEYNEYLKLKAQMHTTAPVASVSQNGNPIAFVSQSSSLGPWILDSGASDHMSGNKLLFSHLTYIDTLPSITLANGSQTKCKGIGQTNPIPTLSLGSDTILNYVNSVCSTRSHTLCIYNVDTINTRKPN</sequence>
<accession>A0ACB0LDQ2</accession>